<dbReference type="CDD" id="cd22160">
    <property type="entry name" value="F-box_AtFBL13-like"/>
    <property type="match status" value="1"/>
</dbReference>
<dbReference type="Pfam" id="PF00646">
    <property type="entry name" value="F-box"/>
    <property type="match status" value="1"/>
</dbReference>
<comment type="caution">
    <text evidence="2">The sequence shown here is derived from an EMBL/GenBank/DDBJ whole genome shotgun (WGS) entry which is preliminary data.</text>
</comment>
<keyword evidence="3" id="KW-1185">Reference proteome</keyword>
<dbReference type="SMART" id="SM00256">
    <property type="entry name" value="FBOX"/>
    <property type="match status" value="1"/>
</dbReference>
<organism evidence="2 3">
    <name type="scientific">Psophocarpus tetragonolobus</name>
    <name type="common">Winged bean</name>
    <name type="synonym">Dolichos tetragonolobus</name>
    <dbReference type="NCBI Taxonomy" id="3891"/>
    <lineage>
        <taxon>Eukaryota</taxon>
        <taxon>Viridiplantae</taxon>
        <taxon>Streptophyta</taxon>
        <taxon>Embryophyta</taxon>
        <taxon>Tracheophyta</taxon>
        <taxon>Spermatophyta</taxon>
        <taxon>Magnoliopsida</taxon>
        <taxon>eudicotyledons</taxon>
        <taxon>Gunneridae</taxon>
        <taxon>Pentapetalae</taxon>
        <taxon>rosids</taxon>
        <taxon>fabids</taxon>
        <taxon>Fabales</taxon>
        <taxon>Fabaceae</taxon>
        <taxon>Papilionoideae</taxon>
        <taxon>50 kb inversion clade</taxon>
        <taxon>NPAAA clade</taxon>
        <taxon>indigoferoid/millettioid clade</taxon>
        <taxon>Phaseoleae</taxon>
        <taxon>Psophocarpus</taxon>
    </lineage>
</organism>
<proteinExistence type="predicted"/>
<dbReference type="InterPro" id="IPR032675">
    <property type="entry name" value="LRR_dom_sf"/>
</dbReference>
<dbReference type="InterPro" id="IPR036047">
    <property type="entry name" value="F-box-like_dom_sf"/>
</dbReference>
<dbReference type="SUPFAM" id="SSF81383">
    <property type="entry name" value="F-box domain"/>
    <property type="match status" value="1"/>
</dbReference>
<dbReference type="EMBL" id="JAYMYS010000006">
    <property type="protein sequence ID" value="KAK7388865.1"/>
    <property type="molecule type" value="Genomic_DNA"/>
</dbReference>
<evidence type="ECO:0000259" key="1">
    <source>
        <dbReference type="PROSITE" id="PS50181"/>
    </source>
</evidence>
<dbReference type="PANTHER" id="PTHR32212">
    <property type="entry name" value="CYCLIN-LIKE F-BOX"/>
    <property type="match status" value="1"/>
</dbReference>
<protein>
    <recommendedName>
        <fullName evidence="1">F-box domain-containing protein</fullName>
    </recommendedName>
</protein>
<dbReference type="Proteomes" id="UP001386955">
    <property type="component" value="Unassembled WGS sequence"/>
</dbReference>
<dbReference type="PANTHER" id="PTHR32212:SF461">
    <property type="entry name" value="F-BOX DOMAIN-CONTAINING PROTEIN"/>
    <property type="match status" value="1"/>
</dbReference>
<reference evidence="2 3" key="1">
    <citation type="submission" date="2024-01" db="EMBL/GenBank/DDBJ databases">
        <title>The genomes of 5 underutilized Papilionoideae crops provide insights into root nodulation and disease resistanc.</title>
        <authorList>
            <person name="Jiang F."/>
        </authorList>
    </citation>
    <scope>NUCLEOTIDE SEQUENCE [LARGE SCALE GENOMIC DNA]</scope>
    <source>
        <strain evidence="2">DUOXIRENSHENG_FW03</strain>
        <tissue evidence="2">Leaves</tissue>
    </source>
</reference>
<dbReference type="InterPro" id="IPR053781">
    <property type="entry name" value="F-box_AtFBL13-like"/>
</dbReference>
<dbReference type="Gene3D" id="3.80.10.10">
    <property type="entry name" value="Ribonuclease Inhibitor"/>
    <property type="match status" value="1"/>
</dbReference>
<feature type="domain" description="F-box" evidence="1">
    <location>
        <begin position="8"/>
        <end position="62"/>
    </location>
</feature>
<dbReference type="InterPro" id="IPR001810">
    <property type="entry name" value="F-box_dom"/>
</dbReference>
<name>A0AAN9S4Y2_PSOTE</name>
<gene>
    <name evidence="2" type="ORF">VNO78_23692</name>
</gene>
<evidence type="ECO:0000313" key="2">
    <source>
        <dbReference type="EMBL" id="KAK7388865.1"/>
    </source>
</evidence>
<dbReference type="SUPFAM" id="SSF52058">
    <property type="entry name" value="L domain-like"/>
    <property type="match status" value="1"/>
</dbReference>
<evidence type="ECO:0000313" key="3">
    <source>
        <dbReference type="Proteomes" id="UP001386955"/>
    </source>
</evidence>
<sequence>MSEVEYGEDRLSNLPDEIIHHVLSFLEAVSAVQTSVLSKRWRPLWTSLPVLNFQSSSFYDPILFPVFVNRFLALRDASVNVHVFKLTNDNGKPDDGKFLDSIIDHVTLKPFISASVQVLTILAQCFRCMKLPELSICRFLTTLKLTGLIIITTPFDFVSLKQFHLSDCLFDFAEADVLDLFVGCVNLTCLFLHNCDFAGKIGRFLIFAPLLLDLSIHRMRVDDFFDSDLVIQLSTPKLQSFSYLDNDLYQLSIQENLSFVHKVHIVMNCLTENANFSLRLIELFEVMPSVKFLSLSSEIIQVLDMFPDLLVGRSSPFTRLLCAPISLKMVSRFWRMKRDVLVFSAMECAATQRKVD</sequence>
<dbReference type="Gene3D" id="1.20.1280.50">
    <property type="match status" value="1"/>
</dbReference>
<dbReference type="AlphaFoldDB" id="A0AAN9S4Y2"/>
<accession>A0AAN9S4Y2</accession>
<dbReference type="PROSITE" id="PS50181">
    <property type="entry name" value="FBOX"/>
    <property type="match status" value="1"/>
</dbReference>